<evidence type="ECO:0000256" key="1">
    <source>
        <dbReference type="ARBA" id="ARBA00008059"/>
    </source>
</evidence>
<evidence type="ECO:0000256" key="3">
    <source>
        <dbReference type="ARBA" id="ARBA00022840"/>
    </source>
</evidence>
<keyword evidence="7" id="KW-1185">Reference proteome</keyword>
<dbReference type="SUPFAM" id="SSF52540">
    <property type="entry name" value="P-loop containing nucleoside triphosphate hydrolases"/>
    <property type="match status" value="1"/>
</dbReference>
<feature type="domain" description="AAA+ ATPase" evidence="5">
    <location>
        <begin position="125"/>
        <end position="257"/>
    </location>
</feature>
<dbReference type="InterPro" id="IPR002611">
    <property type="entry name" value="IstB_ATP-bd"/>
</dbReference>
<evidence type="ECO:0000256" key="4">
    <source>
        <dbReference type="SAM" id="MobiDB-lite"/>
    </source>
</evidence>
<sequence>MTDSSPTTAAVRAPRSRSRRTDQTPTAAPLPADLDALLRRMRFPYLRAAAPDVLATARAQRWDPAEVLRVLLTEEVLGRDTAGRRTRRKAANFPTGKTFASWRPDDSGIPAATQHGLTTLEWISRAENLAIAGPSGTGKSHFVEALAHTAIDHDMRVAWFTLETLTSTVGRAKADGSVARTVARICRADLIIVDDIGMLPAGADAAEAFYRVVDAAYERRSIAVTSNIHPSGFDTIMPKTIATATVDRLLHHAHVITTKGDSHRLQQALAGHGVQALTS</sequence>
<dbReference type="InterPro" id="IPR027417">
    <property type="entry name" value="P-loop_NTPase"/>
</dbReference>
<dbReference type="Proteomes" id="UP000624709">
    <property type="component" value="Unassembled WGS sequence"/>
</dbReference>
<dbReference type="InterPro" id="IPR028350">
    <property type="entry name" value="DNAC/IstB-like"/>
</dbReference>
<evidence type="ECO:0000256" key="2">
    <source>
        <dbReference type="ARBA" id="ARBA00022741"/>
    </source>
</evidence>
<feature type="region of interest" description="Disordered" evidence="4">
    <location>
        <begin position="1"/>
        <end position="31"/>
    </location>
</feature>
<evidence type="ECO:0000259" key="5">
    <source>
        <dbReference type="SMART" id="SM00382"/>
    </source>
</evidence>
<evidence type="ECO:0000313" key="7">
    <source>
        <dbReference type="Proteomes" id="UP000624709"/>
    </source>
</evidence>
<dbReference type="Pfam" id="PF01695">
    <property type="entry name" value="IstB_IS21"/>
    <property type="match status" value="1"/>
</dbReference>
<accession>A0ABQ4BTQ1</accession>
<keyword evidence="2" id="KW-0547">Nucleotide-binding</keyword>
<dbReference type="RefSeq" id="WP_203831561.1">
    <property type="nucleotide sequence ID" value="NZ_BAAATY010000092.1"/>
</dbReference>
<protein>
    <submittedName>
        <fullName evidence="6">ATPase AAA</fullName>
    </submittedName>
</protein>
<dbReference type="NCBIfam" id="NF038214">
    <property type="entry name" value="IS21_help_AAA"/>
    <property type="match status" value="1"/>
</dbReference>
<dbReference type="InterPro" id="IPR003593">
    <property type="entry name" value="AAA+_ATPase"/>
</dbReference>
<dbReference type="Gene3D" id="3.40.50.300">
    <property type="entry name" value="P-loop containing nucleotide triphosphate hydrolases"/>
    <property type="match status" value="1"/>
</dbReference>
<organism evidence="6 7">
    <name type="scientific">Actinoplanes palleronii</name>
    <dbReference type="NCBI Taxonomy" id="113570"/>
    <lineage>
        <taxon>Bacteria</taxon>
        <taxon>Bacillati</taxon>
        <taxon>Actinomycetota</taxon>
        <taxon>Actinomycetes</taxon>
        <taxon>Micromonosporales</taxon>
        <taxon>Micromonosporaceae</taxon>
        <taxon>Actinoplanes</taxon>
    </lineage>
</organism>
<gene>
    <name evidence="6" type="primary">istB</name>
    <name evidence="6" type="ORF">Apa02nite_101350</name>
</gene>
<dbReference type="PIRSF" id="PIRSF003073">
    <property type="entry name" value="DNAC_TnpB_IstB"/>
    <property type="match status" value="1"/>
</dbReference>
<reference evidence="6 7" key="1">
    <citation type="submission" date="2021-01" db="EMBL/GenBank/DDBJ databases">
        <title>Whole genome shotgun sequence of Actinoplanes palleronii NBRC 14916.</title>
        <authorList>
            <person name="Komaki H."/>
            <person name="Tamura T."/>
        </authorList>
    </citation>
    <scope>NUCLEOTIDE SEQUENCE [LARGE SCALE GENOMIC DNA]</scope>
    <source>
        <strain evidence="6 7">NBRC 14916</strain>
    </source>
</reference>
<dbReference type="InterPro" id="IPR047661">
    <property type="entry name" value="IstB"/>
</dbReference>
<dbReference type="PANTHER" id="PTHR30050">
    <property type="entry name" value="CHROMOSOMAL REPLICATION INITIATOR PROTEIN DNAA"/>
    <property type="match status" value="1"/>
</dbReference>
<feature type="compositionally biased region" description="Low complexity" evidence="4">
    <location>
        <begin position="1"/>
        <end position="13"/>
    </location>
</feature>
<keyword evidence="3" id="KW-0067">ATP-binding</keyword>
<comment type="caution">
    <text evidence="6">The sequence shown here is derived from an EMBL/GenBank/DDBJ whole genome shotgun (WGS) entry which is preliminary data.</text>
</comment>
<dbReference type="CDD" id="cd00009">
    <property type="entry name" value="AAA"/>
    <property type="match status" value="1"/>
</dbReference>
<comment type="similarity">
    <text evidence="1">Belongs to the IS21/IS1162 putative ATP-binding protein family.</text>
</comment>
<dbReference type="EMBL" id="BOMS01000211">
    <property type="protein sequence ID" value="GIE74027.1"/>
    <property type="molecule type" value="Genomic_DNA"/>
</dbReference>
<evidence type="ECO:0000313" key="6">
    <source>
        <dbReference type="EMBL" id="GIE74027.1"/>
    </source>
</evidence>
<proteinExistence type="inferred from homology"/>
<name>A0ABQ4BTQ1_9ACTN</name>
<dbReference type="SMART" id="SM00382">
    <property type="entry name" value="AAA"/>
    <property type="match status" value="1"/>
</dbReference>
<dbReference type="PANTHER" id="PTHR30050:SF4">
    <property type="entry name" value="ATP-BINDING PROTEIN RV3427C IN INSERTION SEQUENCE-RELATED"/>
    <property type="match status" value="1"/>
</dbReference>